<name>A0ABR9ED51_9GAMM</name>
<dbReference type="Pfam" id="PF06245">
    <property type="entry name" value="DUF1015"/>
    <property type="match status" value="1"/>
</dbReference>
<evidence type="ECO:0000313" key="2">
    <source>
        <dbReference type="Proteomes" id="UP000615755"/>
    </source>
</evidence>
<evidence type="ECO:0000313" key="1">
    <source>
        <dbReference type="EMBL" id="MBE0368702.1"/>
    </source>
</evidence>
<dbReference type="EMBL" id="AQGV01000012">
    <property type="protein sequence ID" value="MBE0368702.1"/>
    <property type="molecule type" value="Genomic_DNA"/>
</dbReference>
<dbReference type="Proteomes" id="UP000615755">
    <property type="component" value="Unassembled WGS sequence"/>
</dbReference>
<accession>A0ABR9ED51</accession>
<organism evidence="1 2">
    <name type="scientific">Pseudoalteromonas aurantia 208</name>
    <dbReference type="NCBI Taxonomy" id="1314867"/>
    <lineage>
        <taxon>Bacteria</taxon>
        <taxon>Pseudomonadati</taxon>
        <taxon>Pseudomonadota</taxon>
        <taxon>Gammaproteobacteria</taxon>
        <taxon>Alteromonadales</taxon>
        <taxon>Pseudoalteromonadaceae</taxon>
        <taxon>Pseudoalteromonas</taxon>
    </lineage>
</organism>
<sequence>MAIKPQSDKRFSFYEIDVNGYKTIGILALYSPGEQSSVRLLGHEAVNVSHALALRRSLTQCANTLPPCMVIADIDFSVLDWQSQCTLVKTWYEPRVGGVGKSRHSVYDINNEQLQYRLKNTLSQQRQFLIADGHHRVFAANLPGKRKVTLPVWITSNSQTWVESFTLQVQLSAPVNVAYIDQHFSQYGMTRTVNNAASHYMLHINGRSYSYCLNEKEIDSGKQSIYQSGSLKVQRVIRNAIAALPHVLCSQPTKMCDIESSELFFYIDIQAPLVSDIFKAAQQGEYFPEKSTYFIHKPVSHAMLERITADCV</sequence>
<comment type="caution">
    <text evidence="1">The sequence shown here is derived from an EMBL/GenBank/DDBJ whole genome shotgun (WGS) entry which is preliminary data.</text>
</comment>
<gene>
    <name evidence="1" type="ORF">PAUR_a2370</name>
</gene>
<keyword evidence="2" id="KW-1185">Reference proteome</keyword>
<protein>
    <recommendedName>
        <fullName evidence="3">DUF1015 domain-containing protein</fullName>
    </recommendedName>
</protein>
<dbReference type="InterPro" id="IPR008323">
    <property type="entry name" value="UCP033563"/>
</dbReference>
<evidence type="ECO:0008006" key="3">
    <source>
        <dbReference type="Google" id="ProtNLM"/>
    </source>
</evidence>
<proteinExistence type="predicted"/>
<reference evidence="1 2" key="1">
    <citation type="submission" date="2015-03" db="EMBL/GenBank/DDBJ databases">
        <title>Genome sequence of Pseudoalteromonas aurantia.</title>
        <authorList>
            <person name="Xie B.-B."/>
            <person name="Rong J.-C."/>
            <person name="Qin Q.-L."/>
            <person name="Zhang Y.-Z."/>
        </authorList>
    </citation>
    <scope>NUCLEOTIDE SEQUENCE [LARGE SCALE GENOMIC DNA]</scope>
    <source>
        <strain evidence="1 2">208</strain>
    </source>
</reference>